<evidence type="ECO:0000313" key="1">
    <source>
        <dbReference type="EMBL" id="AES58760.1"/>
    </source>
</evidence>
<dbReference type="OMA" id="IRAAECW"/>
<proteinExistence type="predicted"/>
<gene>
    <name evidence="1" type="ordered locus">MTR_1g007990</name>
</gene>
<name>G7I3H5_MEDTR</name>
<dbReference type="PaxDb" id="3880-AES58760"/>
<keyword evidence="3" id="KW-1185">Reference proteome</keyword>
<organism evidence="1 3">
    <name type="scientific">Medicago truncatula</name>
    <name type="common">Barrel medic</name>
    <name type="synonym">Medicago tribuloides</name>
    <dbReference type="NCBI Taxonomy" id="3880"/>
    <lineage>
        <taxon>Eukaryota</taxon>
        <taxon>Viridiplantae</taxon>
        <taxon>Streptophyta</taxon>
        <taxon>Embryophyta</taxon>
        <taxon>Tracheophyta</taxon>
        <taxon>Spermatophyta</taxon>
        <taxon>Magnoliopsida</taxon>
        <taxon>eudicotyledons</taxon>
        <taxon>Gunneridae</taxon>
        <taxon>Pentapetalae</taxon>
        <taxon>rosids</taxon>
        <taxon>fabids</taxon>
        <taxon>Fabales</taxon>
        <taxon>Fabaceae</taxon>
        <taxon>Papilionoideae</taxon>
        <taxon>50 kb inversion clade</taxon>
        <taxon>NPAAA clade</taxon>
        <taxon>Hologalegina</taxon>
        <taxon>IRL clade</taxon>
        <taxon>Trifolieae</taxon>
        <taxon>Medicago</taxon>
    </lineage>
</organism>
<accession>G7I3H5</accession>
<reference evidence="1 3" key="1">
    <citation type="journal article" date="2011" name="Nature">
        <title>The Medicago genome provides insight into the evolution of rhizobial symbioses.</title>
        <authorList>
            <person name="Young N.D."/>
            <person name="Debelle F."/>
            <person name="Oldroyd G.E."/>
            <person name="Geurts R."/>
            <person name="Cannon S.B."/>
            <person name="Udvardi M.K."/>
            <person name="Benedito V.A."/>
            <person name="Mayer K.F."/>
            <person name="Gouzy J."/>
            <person name="Schoof H."/>
            <person name="Van de Peer Y."/>
            <person name="Proost S."/>
            <person name="Cook D.R."/>
            <person name="Meyers B.C."/>
            <person name="Spannagl M."/>
            <person name="Cheung F."/>
            <person name="De Mita S."/>
            <person name="Krishnakumar V."/>
            <person name="Gundlach H."/>
            <person name="Zhou S."/>
            <person name="Mudge J."/>
            <person name="Bharti A.K."/>
            <person name="Murray J.D."/>
            <person name="Naoumkina M.A."/>
            <person name="Rosen B."/>
            <person name="Silverstein K.A."/>
            <person name="Tang H."/>
            <person name="Rombauts S."/>
            <person name="Zhao P.X."/>
            <person name="Zhou P."/>
            <person name="Barbe V."/>
            <person name="Bardou P."/>
            <person name="Bechner M."/>
            <person name="Bellec A."/>
            <person name="Berger A."/>
            <person name="Berges H."/>
            <person name="Bidwell S."/>
            <person name="Bisseling T."/>
            <person name="Choisne N."/>
            <person name="Couloux A."/>
            <person name="Denny R."/>
            <person name="Deshpande S."/>
            <person name="Dai X."/>
            <person name="Doyle J.J."/>
            <person name="Dudez A.M."/>
            <person name="Farmer A.D."/>
            <person name="Fouteau S."/>
            <person name="Franken C."/>
            <person name="Gibelin C."/>
            <person name="Gish J."/>
            <person name="Goldstein S."/>
            <person name="Gonzalez A.J."/>
            <person name="Green P.J."/>
            <person name="Hallab A."/>
            <person name="Hartog M."/>
            <person name="Hua A."/>
            <person name="Humphray S.J."/>
            <person name="Jeong D.H."/>
            <person name="Jing Y."/>
            <person name="Jocker A."/>
            <person name="Kenton S.M."/>
            <person name="Kim D.J."/>
            <person name="Klee K."/>
            <person name="Lai H."/>
            <person name="Lang C."/>
            <person name="Lin S."/>
            <person name="Macmil S.L."/>
            <person name="Magdelenat G."/>
            <person name="Matthews L."/>
            <person name="McCorrison J."/>
            <person name="Monaghan E.L."/>
            <person name="Mun J.H."/>
            <person name="Najar F.Z."/>
            <person name="Nicholson C."/>
            <person name="Noirot C."/>
            <person name="O'Bleness M."/>
            <person name="Paule C.R."/>
            <person name="Poulain J."/>
            <person name="Prion F."/>
            <person name="Qin B."/>
            <person name="Qu C."/>
            <person name="Retzel E.F."/>
            <person name="Riddle C."/>
            <person name="Sallet E."/>
            <person name="Samain S."/>
            <person name="Samson N."/>
            <person name="Sanders I."/>
            <person name="Saurat O."/>
            <person name="Scarpelli C."/>
            <person name="Schiex T."/>
            <person name="Segurens B."/>
            <person name="Severin A.J."/>
            <person name="Sherrier D.J."/>
            <person name="Shi R."/>
            <person name="Sims S."/>
            <person name="Singer S.R."/>
            <person name="Sinharoy S."/>
            <person name="Sterck L."/>
            <person name="Viollet A."/>
            <person name="Wang B.B."/>
            <person name="Wang K."/>
            <person name="Wang M."/>
            <person name="Wang X."/>
            <person name="Warfsmann J."/>
            <person name="Weissenbach J."/>
            <person name="White D.D."/>
            <person name="White J.D."/>
            <person name="Wiley G.B."/>
            <person name="Wincker P."/>
            <person name="Xing Y."/>
            <person name="Yang L."/>
            <person name="Yao Z."/>
            <person name="Ying F."/>
            <person name="Zhai J."/>
            <person name="Zhou L."/>
            <person name="Zuber A."/>
            <person name="Denarie J."/>
            <person name="Dixon R.A."/>
            <person name="May G.D."/>
            <person name="Schwartz D.C."/>
            <person name="Rogers J."/>
            <person name="Quetier F."/>
            <person name="Town C.D."/>
            <person name="Roe B.A."/>
        </authorList>
    </citation>
    <scope>NUCLEOTIDE SEQUENCE [LARGE SCALE GENOMIC DNA]</scope>
    <source>
        <strain evidence="1">A17</strain>
        <strain evidence="2 3">cv. Jemalong A17</strain>
    </source>
</reference>
<dbReference type="EMBL" id="CM001217">
    <property type="protein sequence ID" value="AES58760.1"/>
    <property type="molecule type" value="Genomic_DNA"/>
</dbReference>
<dbReference type="HOGENOM" id="CLU_003046_0_0_1"/>
<reference evidence="1 3" key="2">
    <citation type="journal article" date="2014" name="BMC Genomics">
        <title>An improved genome release (version Mt4.0) for the model legume Medicago truncatula.</title>
        <authorList>
            <person name="Tang H."/>
            <person name="Krishnakumar V."/>
            <person name="Bidwell S."/>
            <person name="Rosen B."/>
            <person name="Chan A."/>
            <person name="Zhou S."/>
            <person name="Gentzbittel L."/>
            <person name="Childs K.L."/>
            <person name="Yandell M."/>
            <person name="Gundlach H."/>
            <person name="Mayer K.F."/>
            <person name="Schwartz D.C."/>
            <person name="Town C.D."/>
        </authorList>
    </citation>
    <scope>GENOME REANNOTATION</scope>
    <source>
        <strain evidence="2 3">cv. Jemalong A17</strain>
    </source>
</reference>
<dbReference type="EnsemblPlants" id="AES58760">
    <property type="protein sequence ID" value="AES58760"/>
    <property type="gene ID" value="MTR_1g007990"/>
</dbReference>
<reference evidence="2" key="3">
    <citation type="submission" date="2015-04" db="UniProtKB">
        <authorList>
            <consortium name="EnsemblPlants"/>
        </authorList>
    </citation>
    <scope>IDENTIFICATION</scope>
    <source>
        <strain evidence="2">cv. Jemalong A17</strain>
    </source>
</reference>
<dbReference type="AlphaFoldDB" id="G7I3H5"/>
<evidence type="ECO:0000313" key="2">
    <source>
        <dbReference type="EnsemblPlants" id="AES58760"/>
    </source>
</evidence>
<dbReference type="PANTHER" id="PTHR33566:SF1">
    <property type="entry name" value="EN_SPM-LIKE TRANSPOSON-RELATED"/>
    <property type="match status" value="1"/>
</dbReference>
<dbReference type="PANTHER" id="PTHR33566">
    <property type="entry name" value="EN/SPM-LIKE TRANSPOSON-RELATED"/>
    <property type="match status" value="1"/>
</dbReference>
<dbReference type="Proteomes" id="UP000002051">
    <property type="component" value="Unassembled WGS sequence"/>
</dbReference>
<dbReference type="STRING" id="3880.G7I3H5"/>
<protein>
    <submittedName>
        <fullName evidence="1">Gamma-irradiation and mitomycin C induced protein</fullName>
    </submittedName>
</protein>
<sequence>MPPKRIQVPHKDASCILHCSSQENTSARTDLAHQNPFTIALKNLGCKISDKETDVSVKISTATKILTPSQIEQEYHEWILEMHRKYDDEADAGEDKPVIVVNPANKEALGISEDVIRVHRVLKRKEKSWCHGQKIKVLRGACSGFHYSDVYATIEYFLLEGFEGDLGGEARIICRPIDIPEDNGCSLDVSNEENPTLNIGSSFSLPISVIDTEKLVAVDNIKWKDQLKKIQQKLPASIDSPGTNQYKRKQVDVVDSISADKRMTVKRIHCALKYKLLTNDQCQELDVRVGSTFPSLAIACYDIHDNRAPFKQIPDDVTVELQAAKDLYFKVHGAKTRLSFDKMTLKIMDAMITSSELDKIRPSYRTTLIIASENVPFSVSFPCRVSPGYLEYAKLKPNIREDQLLPGFIFKELAFEMFDTYRNHVSEGVEVNIFLEGFERLNNCSTVYKVDDKGKIDLGGQLKLTAGFGENASISVMFEGEPKFRQEFSLARRILRIASEVPDFCATGGQLENIEFEIVNADGDVDMKIHNDDQECQFHMLTIKSGLSNADESIRYTFKHGRCTVPSIRVPEIEGSFCFEASYSQYTELCLIRKVQVIKMSNVKDVAQHLSPDKNTFPLKELSTLTHDNNLMISVLNSDGKKFDDICQLGQKINEYEDYLKKFNDQEDETHKELLMLQDNVQHYQLGNADLLFATTKEEMTTKIKNMENSAASVLCSLSAREKQQNHFLEDIIGVVALLGSVQSPELSRMLAEYLGEDQMLGVICRSLDTAISLEKYKQNGEIDYVHALNAAEAASLGKAISRRFHVMGFEDIRPYRGNLQNDSQRKLALPDPKLSNRTPEGFMGYAVNMIELNTHHLQARTASGHGLRETVLFSLFKKLHVYKTSESMMAAIECIENGAVSLDGGIIRENGTLSLGFGNPYIYFPCGNKMDIPPEATQMLNQIEKKKALLLKIEKGRKTVSKHLKKSREKFKKKELRYKKHIDTTMKSFAEALKQNPEIGTPMLDLGD</sequence>
<evidence type="ECO:0000313" key="3">
    <source>
        <dbReference type="Proteomes" id="UP000002051"/>
    </source>
</evidence>
<dbReference type="eggNOG" id="ENOG502QQS5">
    <property type="taxonomic scope" value="Eukaryota"/>
</dbReference>